<dbReference type="PRINTS" id="PR00447">
    <property type="entry name" value="NATRESASSCMP"/>
</dbReference>
<comment type="subcellular location">
    <subcellularLocation>
        <location evidence="1">Membrane</location>
        <topology evidence="1">Multi-pass membrane protein</topology>
    </subcellularLocation>
</comment>
<gene>
    <name evidence="7" type="primary">mntH_1</name>
    <name evidence="7" type="ORF">Aco04nite_08790</name>
</gene>
<feature type="transmembrane region" description="Helical" evidence="6">
    <location>
        <begin position="361"/>
        <end position="382"/>
    </location>
</feature>
<protein>
    <submittedName>
        <fullName evidence="7">Divalent metal cation transporter MntH</fullName>
    </submittedName>
</protein>
<keyword evidence="2" id="KW-0813">Transport</keyword>
<dbReference type="EMBL" id="BOQP01000004">
    <property type="protein sequence ID" value="GIM67997.1"/>
    <property type="molecule type" value="Genomic_DNA"/>
</dbReference>
<feature type="transmembrane region" description="Helical" evidence="6">
    <location>
        <begin position="164"/>
        <end position="184"/>
    </location>
</feature>
<keyword evidence="3 6" id="KW-0812">Transmembrane</keyword>
<dbReference type="InterPro" id="IPR001046">
    <property type="entry name" value="NRAMP_fam"/>
</dbReference>
<feature type="transmembrane region" description="Helical" evidence="6">
    <location>
        <begin position="133"/>
        <end position="152"/>
    </location>
</feature>
<dbReference type="PANTHER" id="PTHR11706">
    <property type="entry name" value="SOLUTE CARRIER PROTEIN FAMILY 11 MEMBER"/>
    <property type="match status" value="1"/>
</dbReference>
<feature type="transmembrane region" description="Helical" evidence="6">
    <location>
        <begin position="25"/>
        <end position="42"/>
    </location>
</feature>
<evidence type="ECO:0000256" key="4">
    <source>
        <dbReference type="ARBA" id="ARBA00022989"/>
    </source>
</evidence>
<keyword evidence="8" id="KW-1185">Reference proteome</keyword>
<reference evidence="7" key="1">
    <citation type="submission" date="2021-03" db="EMBL/GenBank/DDBJ databases">
        <title>Whole genome shotgun sequence of Actinoplanes consettensis NBRC 14913.</title>
        <authorList>
            <person name="Komaki H."/>
            <person name="Tamura T."/>
        </authorList>
    </citation>
    <scope>NUCLEOTIDE SEQUENCE</scope>
    <source>
        <strain evidence="7">NBRC 14913</strain>
    </source>
</reference>
<organism evidence="7 8">
    <name type="scientific">Winogradskya consettensis</name>
    <dbReference type="NCBI Taxonomy" id="113560"/>
    <lineage>
        <taxon>Bacteria</taxon>
        <taxon>Bacillati</taxon>
        <taxon>Actinomycetota</taxon>
        <taxon>Actinomycetes</taxon>
        <taxon>Micromonosporales</taxon>
        <taxon>Micromonosporaceae</taxon>
        <taxon>Winogradskya</taxon>
    </lineage>
</organism>
<feature type="transmembrane region" description="Helical" evidence="6">
    <location>
        <begin position="204"/>
        <end position="223"/>
    </location>
</feature>
<name>A0A919VLS4_9ACTN</name>
<evidence type="ECO:0000256" key="1">
    <source>
        <dbReference type="ARBA" id="ARBA00004141"/>
    </source>
</evidence>
<proteinExistence type="predicted"/>
<dbReference type="GO" id="GO:0005886">
    <property type="term" value="C:plasma membrane"/>
    <property type="evidence" value="ECO:0007669"/>
    <property type="project" value="TreeGrafter"/>
</dbReference>
<feature type="transmembrane region" description="Helical" evidence="6">
    <location>
        <begin position="62"/>
        <end position="84"/>
    </location>
</feature>
<dbReference type="RefSeq" id="WP_244875743.1">
    <property type="nucleotide sequence ID" value="NZ_BAAATW010000002.1"/>
</dbReference>
<evidence type="ECO:0000313" key="7">
    <source>
        <dbReference type="EMBL" id="GIM67997.1"/>
    </source>
</evidence>
<feature type="transmembrane region" description="Helical" evidence="6">
    <location>
        <begin position="251"/>
        <end position="275"/>
    </location>
</feature>
<dbReference type="NCBIfam" id="NF037982">
    <property type="entry name" value="Nramp_1"/>
    <property type="match status" value="1"/>
</dbReference>
<evidence type="ECO:0000313" key="8">
    <source>
        <dbReference type="Proteomes" id="UP000680865"/>
    </source>
</evidence>
<feature type="transmembrane region" description="Helical" evidence="6">
    <location>
        <begin position="337"/>
        <end position="355"/>
    </location>
</feature>
<comment type="caution">
    <text evidence="7">The sequence shown here is derived from an EMBL/GenBank/DDBJ whole genome shotgun (WGS) entry which is preliminary data.</text>
</comment>
<dbReference type="PANTHER" id="PTHR11706:SF33">
    <property type="entry name" value="NATURAL RESISTANCE-ASSOCIATED MACROPHAGE PROTEIN 2"/>
    <property type="match status" value="1"/>
</dbReference>
<dbReference type="GO" id="GO:0034755">
    <property type="term" value="P:iron ion transmembrane transport"/>
    <property type="evidence" value="ECO:0007669"/>
    <property type="project" value="TreeGrafter"/>
</dbReference>
<dbReference type="NCBIfam" id="TIGR01197">
    <property type="entry name" value="nramp"/>
    <property type="match status" value="1"/>
</dbReference>
<feature type="transmembrane region" description="Helical" evidence="6">
    <location>
        <begin position="295"/>
        <end position="325"/>
    </location>
</feature>
<sequence>MTRTSPSPLITEPLPGRLTPAAKNLRIATALGPAFVAAIAYLDPGNFATNFAAGSSTGYRLVWVVVLANVVAMPIQYLAAKLGIVTGQSLPQLCRATMGRRSRWVMWGQAEIVAMATDLAEFVGAAIGLNLLFGMPLPLAAVITAVLAFAILAFQRRGHRPFELAVGAMLALICAGFLYTTLRIPPSATGVLGGLVPNFAGDDTLLLAVGIIGATVMPHAIYLHSGLMSNRVGVAGDTCRTKMLHFARVDIGIAMGIAGLVNLSMLAVAAKLFYAGPGTPAIGLGEVHNRFAETIGGSVALAFAAALLASGISSSSVGTAAGQIIMDGFLNLRIATWLRRAITMTPAVVLLMSGLDPTKALVLSQVTLSFGIPFALGALLWLTSRRDIMGEHVNTRTMTAGMAAVVAVLSGLNLMLLGQQLTTWLT</sequence>
<dbReference type="AlphaFoldDB" id="A0A919VLS4"/>
<dbReference type="Pfam" id="PF01566">
    <property type="entry name" value="Nramp"/>
    <property type="match status" value="1"/>
</dbReference>
<dbReference type="GO" id="GO:0005384">
    <property type="term" value="F:manganese ion transmembrane transporter activity"/>
    <property type="evidence" value="ECO:0007669"/>
    <property type="project" value="TreeGrafter"/>
</dbReference>
<evidence type="ECO:0000256" key="6">
    <source>
        <dbReference type="SAM" id="Phobius"/>
    </source>
</evidence>
<evidence type="ECO:0000256" key="3">
    <source>
        <dbReference type="ARBA" id="ARBA00022692"/>
    </source>
</evidence>
<dbReference type="NCBIfam" id="NF001923">
    <property type="entry name" value="PRK00701.1"/>
    <property type="match status" value="1"/>
</dbReference>
<accession>A0A919VLS4</accession>
<keyword evidence="5 6" id="KW-0472">Membrane</keyword>
<evidence type="ECO:0000256" key="2">
    <source>
        <dbReference type="ARBA" id="ARBA00022448"/>
    </source>
</evidence>
<dbReference type="GO" id="GO:0015086">
    <property type="term" value="F:cadmium ion transmembrane transporter activity"/>
    <property type="evidence" value="ECO:0007669"/>
    <property type="project" value="TreeGrafter"/>
</dbReference>
<feature type="transmembrane region" description="Helical" evidence="6">
    <location>
        <begin position="402"/>
        <end position="421"/>
    </location>
</feature>
<evidence type="ECO:0000256" key="5">
    <source>
        <dbReference type="ARBA" id="ARBA00023136"/>
    </source>
</evidence>
<keyword evidence="4 6" id="KW-1133">Transmembrane helix</keyword>
<dbReference type="Proteomes" id="UP000680865">
    <property type="component" value="Unassembled WGS sequence"/>
</dbReference>
<feature type="transmembrane region" description="Helical" evidence="6">
    <location>
        <begin position="104"/>
        <end position="127"/>
    </location>
</feature>